<evidence type="ECO:0000256" key="2">
    <source>
        <dbReference type="SAM" id="Phobius"/>
    </source>
</evidence>
<name>A0A1I0HBC6_9BACI</name>
<gene>
    <name evidence="7" type="ORF">SAMN05421676_108146</name>
</gene>
<feature type="region of interest" description="Disordered" evidence="1">
    <location>
        <begin position="32"/>
        <end position="51"/>
    </location>
</feature>
<feature type="domain" description="TcaA second" evidence="4">
    <location>
        <begin position="83"/>
        <end position="180"/>
    </location>
</feature>
<dbReference type="InterPro" id="IPR056902">
    <property type="entry name" value="NTF2_YvbJ"/>
</dbReference>
<evidence type="ECO:0000259" key="3">
    <source>
        <dbReference type="Pfam" id="PF13240"/>
    </source>
</evidence>
<organism evidence="7 8">
    <name type="scientific">Salinibacillus kushneri</name>
    <dbReference type="NCBI Taxonomy" id="237682"/>
    <lineage>
        <taxon>Bacteria</taxon>
        <taxon>Bacillati</taxon>
        <taxon>Bacillota</taxon>
        <taxon>Bacilli</taxon>
        <taxon>Bacillales</taxon>
        <taxon>Bacillaceae</taxon>
        <taxon>Salinibacillus</taxon>
    </lineage>
</organism>
<dbReference type="RefSeq" id="WP_177167304.1">
    <property type="nucleotide sequence ID" value="NZ_FOHJ01000008.1"/>
</dbReference>
<evidence type="ECO:0000256" key="1">
    <source>
        <dbReference type="SAM" id="MobiDB-lite"/>
    </source>
</evidence>
<dbReference type="Pfam" id="PF22820">
    <property type="entry name" value="TcaA_3rd_4th"/>
    <property type="match status" value="1"/>
</dbReference>
<dbReference type="InterPro" id="IPR026870">
    <property type="entry name" value="Zinc_ribbon_dom"/>
</dbReference>
<feature type="domain" description="YvbJ-like NTF2-like" evidence="6">
    <location>
        <begin position="344"/>
        <end position="465"/>
    </location>
</feature>
<keyword evidence="2" id="KW-0472">Membrane</keyword>
<reference evidence="8" key="1">
    <citation type="submission" date="2016-10" db="EMBL/GenBank/DDBJ databases">
        <authorList>
            <person name="Varghese N."/>
            <person name="Submissions S."/>
        </authorList>
    </citation>
    <scope>NUCLEOTIDE SEQUENCE [LARGE SCALE GENOMIC DNA]</scope>
    <source>
        <strain evidence="8">CGMCC 1.3566</strain>
    </source>
</reference>
<feature type="domain" description="Zinc-ribbon" evidence="3">
    <location>
        <begin position="3"/>
        <end position="25"/>
    </location>
</feature>
<dbReference type="AlphaFoldDB" id="A0A1I0HBC6"/>
<dbReference type="PANTHER" id="PTHR40038">
    <property type="entry name" value="MEMBRANE-ASSOCIATED PROTEIN TCAA"/>
    <property type="match status" value="1"/>
</dbReference>
<feature type="domain" description="TcaA 4th" evidence="5">
    <location>
        <begin position="263"/>
        <end position="327"/>
    </location>
</feature>
<keyword evidence="8" id="KW-1185">Reference proteome</keyword>
<dbReference type="PANTHER" id="PTHR40038:SF1">
    <property type="entry name" value="MEMBRANE-ASSOCIATED PROTEIN TCAA"/>
    <property type="match status" value="1"/>
</dbReference>
<evidence type="ECO:0000259" key="4">
    <source>
        <dbReference type="Pfam" id="PF22813"/>
    </source>
</evidence>
<dbReference type="EMBL" id="FOHJ01000008">
    <property type="protein sequence ID" value="SET81087.1"/>
    <property type="molecule type" value="Genomic_DNA"/>
</dbReference>
<dbReference type="GO" id="GO:0005886">
    <property type="term" value="C:plasma membrane"/>
    <property type="evidence" value="ECO:0007669"/>
    <property type="project" value="UniProtKB-SubCell"/>
</dbReference>
<accession>A0A1I0HBC6</accession>
<protein>
    <submittedName>
        <fullName evidence="7">Uncharacterized membrane protein YvbJ</fullName>
    </submittedName>
</protein>
<dbReference type="Pfam" id="PF25155">
    <property type="entry name" value="NTF2_YvbJ"/>
    <property type="match status" value="1"/>
</dbReference>
<evidence type="ECO:0000259" key="5">
    <source>
        <dbReference type="Pfam" id="PF22820"/>
    </source>
</evidence>
<evidence type="ECO:0000313" key="8">
    <source>
        <dbReference type="Proteomes" id="UP000199095"/>
    </source>
</evidence>
<feature type="compositionally biased region" description="Low complexity" evidence="1">
    <location>
        <begin position="35"/>
        <end position="46"/>
    </location>
</feature>
<dbReference type="InterPro" id="IPR054530">
    <property type="entry name" value="TcaA_4th"/>
</dbReference>
<dbReference type="Pfam" id="PF13240">
    <property type="entry name" value="Zn_Ribbon_1"/>
    <property type="match status" value="1"/>
</dbReference>
<evidence type="ECO:0000259" key="6">
    <source>
        <dbReference type="Pfam" id="PF25155"/>
    </source>
</evidence>
<sequence length="485" mass="55331">MGYCKECGHPLKADARFCSECGTEVSASQPAYDFPQQNKKSIQSQSKPKKPWTKRQKLVSLGIGIVVLLLVIGYQAGTALTDKDRLIEKFDEAISEQDQSQLAKLLYSNDSELSITEENVEPLMTYFSENPDYHESVIHSLKEQAEALNQGQDEQGHNGVFKLEQNGKTAFLFDRYEITITPFYFTVATNLVDTAIYLEDEEVAMSDSDNFEQEVGPVLPGIYQLKAEYENDFVQLENSNQIELINVSDQNLYTEVYLEAGDVYLNTGYDQLASQVNYYINEEEIESSEDGAQFGPISLNGSATAHAELEFPWGKVETEKAKIDKKTINLAVDSPFSEDVKTDMMNAIHTYAQDRAKAYRELDESNFSHISNNLLEVHTEEISDMKEDEVEWIGTYQKSSFDLDSFDIQYTDNTYTASVEARLQYDSTTANTNEEEVETEETEYDRGYELIYDEENDEWIVNDYYNLFWGFSADNVKELTPSEEE</sequence>
<dbReference type="Pfam" id="PF22813">
    <property type="entry name" value="TcaA_2nd"/>
    <property type="match status" value="1"/>
</dbReference>
<keyword evidence="2" id="KW-1133">Transmembrane helix</keyword>
<dbReference type="InterPro" id="IPR054529">
    <property type="entry name" value="TcaA_2nd"/>
</dbReference>
<keyword evidence="2" id="KW-0812">Transmembrane</keyword>
<evidence type="ECO:0000313" key="7">
    <source>
        <dbReference type="EMBL" id="SET81087.1"/>
    </source>
</evidence>
<feature type="transmembrane region" description="Helical" evidence="2">
    <location>
        <begin position="58"/>
        <end position="77"/>
    </location>
</feature>
<proteinExistence type="predicted"/>
<dbReference type="STRING" id="237682.SAMN05421676_108146"/>
<dbReference type="Proteomes" id="UP000199095">
    <property type="component" value="Unassembled WGS sequence"/>
</dbReference>